<reference evidence="3" key="1">
    <citation type="journal article" date="2019" name="Int. J. Syst. Evol. Microbiol.">
        <title>The Global Catalogue of Microorganisms (GCM) 10K type strain sequencing project: providing services to taxonomists for standard genome sequencing and annotation.</title>
        <authorList>
            <consortium name="The Broad Institute Genomics Platform"/>
            <consortium name="The Broad Institute Genome Sequencing Center for Infectious Disease"/>
            <person name="Wu L."/>
            <person name="Ma J."/>
        </authorList>
    </citation>
    <scope>NUCLEOTIDE SEQUENCE [LARGE SCALE GENOMIC DNA]</scope>
    <source>
        <strain evidence="3">JCM 3369</strain>
    </source>
</reference>
<protein>
    <recommendedName>
        <fullName evidence="4">SAV-6107-like HEPN domain-containing protein</fullName>
    </recommendedName>
</protein>
<proteinExistence type="predicted"/>
<dbReference type="EMBL" id="JBHSXS010000019">
    <property type="protein sequence ID" value="MFC6883432.1"/>
    <property type="molecule type" value="Genomic_DNA"/>
</dbReference>
<evidence type="ECO:0000313" key="2">
    <source>
        <dbReference type="EMBL" id="MFC6883432.1"/>
    </source>
</evidence>
<evidence type="ECO:0000256" key="1">
    <source>
        <dbReference type="SAM" id="MobiDB-lite"/>
    </source>
</evidence>
<dbReference type="RefSeq" id="WP_378063653.1">
    <property type="nucleotide sequence ID" value="NZ_JBHSXS010000019.1"/>
</dbReference>
<evidence type="ECO:0000313" key="3">
    <source>
        <dbReference type="Proteomes" id="UP001596380"/>
    </source>
</evidence>
<keyword evidence="3" id="KW-1185">Reference proteome</keyword>
<accession>A0ABW2CP08</accession>
<feature type="region of interest" description="Disordered" evidence="1">
    <location>
        <begin position="117"/>
        <end position="137"/>
    </location>
</feature>
<evidence type="ECO:0008006" key="4">
    <source>
        <dbReference type="Google" id="ProtNLM"/>
    </source>
</evidence>
<feature type="compositionally biased region" description="Pro residues" evidence="1">
    <location>
        <begin position="124"/>
        <end position="137"/>
    </location>
</feature>
<organism evidence="2 3">
    <name type="scientific">Actinomadura yumaensis</name>
    <dbReference type="NCBI Taxonomy" id="111807"/>
    <lineage>
        <taxon>Bacteria</taxon>
        <taxon>Bacillati</taxon>
        <taxon>Actinomycetota</taxon>
        <taxon>Actinomycetes</taxon>
        <taxon>Streptosporangiales</taxon>
        <taxon>Thermomonosporaceae</taxon>
        <taxon>Actinomadura</taxon>
    </lineage>
</organism>
<comment type="caution">
    <text evidence="2">The sequence shown here is derived from an EMBL/GenBank/DDBJ whole genome shotgun (WGS) entry which is preliminary data.</text>
</comment>
<name>A0ABW2CP08_9ACTN</name>
<gene>
    <name evidence="2" type="ORF">ACFQKB_26985</name>
</gene>
<sequence>MNVQPTEPAPATTGAGIPLQARARLAYRLLAAEQARYRAAQQHAYAQALFAAEEQAAELLRRIRVEGDTPDTRAAFSAMVAAVQQDADRAIRRPAYHDPTEVFTAWARVQIAAAWSSASTWGPETPPSPPDPPSPDQ</sequence>
<dbReference type="Proteomes" id="UP001596380">
    <property type="component" value="Unassembled WGS sequence"/>
</dbReference>